<dbReference type="GO" id="GO:0045892">
    <property type="term" value="P:negative regulation of DNA-templated transcription"/>
    <property type="evidence" value="ECO:0007669"/>
    <property type="project" value="InterPro"/>
</dbReference>
<dbReference type="GO" id="GO:0003677">
    <property type="term" value="F:DNA binding"/>
    <property type="evidence" value="ECO:0007669"/>
    <property type="project" value="UniProtKB-KW"/>
</dbReference>
<dbReference type="InterPro" id="IPR036390">
    <property type="entry name" value="WH_DNA-bd_sf"/>
</dbReference>
<dbReference type="RefSeq" id="WP_144998619.1">
    <property type="nucleotide sequence ID" value="NZ_CP036281.1"/>
</dbReference>
<sequence length="124" mass="13930">MSQLQLTKCELEVMDVVWALGKATVQNVVDKLERPLAYTTVMTTLKILDETRGVLRKEMCGRAYVYEAAVSREEVSRSMAGDLTNRLFGGSVKSLMLSLMDPKTISPDEIRELKEAISQLEEQC</sequence>
<gene>
    <name evidence="5" type="primary">blaI_3</name>
    <name evidence="5" type="ORF">Pla110_41790</name>
</gene>
<dbReference type="KEGG" id="plon:Pla110_41790"/>
<evidence type="ECO:0000313" key="5">
    <source>
        <dbReference type="EMBL" id="QDU82423.1"/>
    </source>
</evidence>
<organism evidence="5 6">
    <name type="scientific">Polystyrenella longa</name>
    <dbReference type="NCBI Taxonomy" id="2528007"/>
    <lineage>
        <taxon>Bacteria</taxon>
        <taxon>Pseudomonadati</taxon>
        <taxon>Planctomycetota</taxon>
        <taxon>Planctomycetia</taxon>
        <taxon>Planctomycetales</taxon>
        <taxon>Planctomycetaceae</taxon>
        <taxon>Polystyrenella</taxon>
    </lineage>
</organism>
<keyword evidence="6" id="KW-1185">Reference proteome</keyword>
<dbReference type="AlphaFoldDB" id="A0A518CT67"/>
<keyword evidence="2" id="KW-0805">Transcription regulation</keyword>
<dbReference type="PIRSF" id="PIRSF019455">
    <property type="entry name" value="CopR_AtkY"/>
    <property type="match status" value="1"/>
</dbReference>
<dbReference type="OrthoDB" id="276583at2"/>
<keyword evidence="3" id="KW-0238">DNA-binding</keyword>
<evidence type="ECO:0000256" key="1">
    <source>
        <dbReference type="ARBA" id="ARBA00011046"/>
    </source>
</evidence>
<evidence type="ECO:0000256" key="4">
    <source>
        <dbReference type="ARBA" id="ARBA00023163"/>
    </source>
</evidence>
<dbReference type="InterPro" id="IPR036388">
    <property type="entry name" value="WH-like_DNA-bd_sf"/>
</dbReference>
<dbReference type="SUPFAM" id="SSF46785">
    <property type="entry name" value="Winged helix' DNA-binding domain"/>
    <property type="match status" value="1"/>
</dbReference>
<dbReference type="Proteomes" id="UP000317178">
    <property type="component" value="Chromosome"/>
</dbReference>
<evidence type="ECO:0000313" key="6">
    <source>
        <dbReference type="Proteomes" id="UP000317178"/>
    </source>
</evidence>
<dbReference type="InterPro" id="IPR005650">
    <property type="entry name" value="BlaI_family"/>
</dbReference>
<evidence type="ECO:0000256" key="3">
    <source>
        <dbReference type="ARBA" id="ARBA00023125"/>
    </source>
</evidence>
<dbReference type="Gene3D" id="1.10.10.10">
    <property type="entry name" value="Winged helix-like DNA-binding domain superfamily/Winged helix DNA-binding domain"/>
    <property type="match status" value="1"/>
</dbReference>
<comment type="similarity">
    <text evidence="1">Belongs to the BlaI transcriptional regulatory family.</text>
</comment>
<accession>A0A518CT67</accession>
<dbReference type="Gene3D" id="1.10.4040.10">
    <property type="entry name" value="Penicillinase repressor domain"/>
    <property type="match status" value="1"/>
</dbReference>
<name>A0A518CT67_9PLAN</name>
<keyword evidence="4" id="KW-0804">Transcription</keyword>
<protein>
    <submittedName>
        <fullName evidence="5">Penicillinase repressor</fullName>
    </submittedName>
</protein>
<dbReference type="Pfam" id="PF03965">
    <property type="entry name" value="Penicillinase_R"/>
    <property type="match status" value="1"/>
</dbReference>
<dbReference type="EMBL" id="CP036281">
    <property type="protein sequence ID" value="QDU82423.1"/>
    <property type="molecule type" value="Genomic_DNA"/>
</dbReference>
<proteinExistence type="inferred from homology"/>
<reference evidence="5 6" key="1">
    <citation type="submission" date="2019-02" db="EMBL/GenBank/DDBJ databases">
        <title>Deep-cultivation of Planctomycetes and their phenomic and genomic characterization uncovers novel biology.</title>
        <authorList>
            <person name="Wiegand S."/>
            <person name="Jogler M."/>
            <person name="Boedeker C."/>
            <person name="Pinto D."/>
            <person name="Vollmers J."/>
            <person name="Rivas-Marin E."/>
            <person name="Kohn T."/>
            <person name="Peeters S.H."/>
            <person name="Heuer A."/>
            <person name="Rast P."/>
            <person name="Oberbeckmann S."/>
            <person name="Bunk B."/>
            <person name="Jeske O."/>
            <person name="Meyerdierks A."/>
            <person name="Storesund J.E."/>
            <person name="Kallscheuer N."/>
            <person name="Luecker S."/>
            <person name="Lage O.M."/>
            <person name="Pohl T."/>
            <person name="Merkel B.J."/>
            <person name="Hornburger P."/>
            <person name="Mueller R.-W."/>
            <person name="Bruemmer F."/>
            <person name="Labrenz M."/>
            <person name="Spormann A.M."/>
            <person name="Op den Camp H."/>
            <person name="Overmann J."/>
            <person name="Amann R."/>
            <person name="Jetten M.S.M."/>
            <person name="Mascher T."/>
            <person name="Medema M.H."/>
            <person name="Devos D.P."/>
            <person name="Kaster A.-K."/>
            <person name="Ovreas L."/>
            <person name="Rohde M."/>
            <person name="Galperin M.Y."/>
            <person name="Jogler C."/>
        </authorList>
    </citation>
    <scope>NUCLEOTIDE SEQUENCE [LARGE SCALE GENOMIC DNA]</scope>
    <source>
        <strain evidence="5 6">Pla110</strain>
    </source>
</reference>
<evidence type="ECO:0000256" key="2">
    <source>
        <dbReference type="ARBA" id="ARBA00023015"/>
    </source>
</evidence>